<dbReference type="InterPro" id="IPR011990">
    <property type="entry name" value="TPR-like_helical_dom_sf"/>
</dbReference>
<protein>
    <submittedName>
        <fullName evidence="1">Tetratricopeptide repeat protein</fullName>
    </submittedName>
</protein>
<proteinExistence type="predicted"/>
<dbReference type="AlphaFoldDB" id="A0A7K1Y4U1"/>
<organism evidence="1 2">
    <name type="scientific">Hufsiella arboris</name>
    <dbReference type="NCBI Taxonomy" id="2695275"/>
    <lineage>
        <taxon>Bacteria</taxon>
        <taxon>Pseudomonadati</taxon>
        <taxon>Bacteroidota</taxon>
        <taxon>Sphingobacteriia</taxon>
        <taxon>Sphingobacteriales</taxon>
        <taxon>Sphingobacteriaceae</taxon>
        <taxon>Hufsiella</taxon>
    </lineage>
</organism>
<keyword evidence="2" id="KW-1185">Reference proteome</keyword>
<gene>
    <name evidence="1" type="ORF">GS399_01315</name>
</gene>
<dbReference type="PANTHER" id="PTHR10098">
    <property type="entry name" value="RAPSYN-RELATED"/>
    <property type="match status" value="1"/>
</dbReference>
<reference evidence="1 2" key="1">
    <citation type="submission" date="2019-11" db="EMBL/GenBank/DDBJ databases">
        <title>Pedobacter sp. HMF7647 Genome sequencing and assembly.</title>
        <authorList>
            <person name="Kang H."/>
            <person name="Kim H."/>
            <person name="Joh K."/>
        </authorList>
    </citation>
    <scope>NUCLEOTIDE SEQUENCE [LARGE SCALE GENOMIC DNA]</scope>
    <source>
        <strain evidence="1 2">HMF7647</strain>
    </source>
</reference>
<dbReference type="InterPro" id="IPR019734">
    <property type="entry name" value="TPR_rpt"/>
</dbReference>
<dbReference type="Proteomes" id="UP000466586">
    <property type="component" value="Unassembled WGS sequence"/>
</dbReference>
<dbReference type="SMART" id="SM00028">
    <property type="entry name" value="TPR"/>
    <property type="match status" value="4"/>
</dbReference>
<comment type="caution">
    <text evidence="1">The sequence shown here is derived from an EMBL/GenBank/DDBJ whole genome shotgun (WGS) entry which is preliminary data.</text>
</comment>
<dbReference type="Pfam" id="PF13374">
    <property type="entry name" value="TPR_10"/>
    <property type="match status" value="1"/>
</dbReference>
<evidence type="ECO:0000313" key="1">
    <source>
        <dbReference type="EMBL" id="MXV49596.1"/>
    </source>
</evidence>
<dbReference type="Gene3D" id="1.25.40.10">
    <property type="entry name" value="Tetratricopeptide repeat domain"/>
    <property type="match status" value="2"/>
</dbReference>
<dbReference type="RefSeq" id="WP_160842767.1">
    <property type="nucleotide sequence ID" value="NZ_WVHT01000001.1"/>
</dbReference>
<sequence>MINKYWVIAVLVSVTALKSYGADNYLPGADSVYAQQKTKLYKTVKVGPEAFFLPPPVDSATLRKQAVDSWFKNYATSSYFKTATELQTINSLFSPINLYQEPDGKNIASLIQMDESFRRANDYRNRILSLNSLACYYSRKADYEKALGYLQQSVALSEAMADKEQLSYLVTAAAVVANKAGKYNDALNMSDYATRLNMNLHRAIPLAEDYLRIAETKSLQQNYSEAETYIIHKALPLFRRMGSKVGKMHSFECLAKVYERQAKYTESKWYYLQALQMADIQNDILSRINLLTELAQLKSSAGDHKLALEDFKLAENLASQNKYLSNLVEIKGGMGETYRQMGDYTAASNVITEYGHLQSNLSFLSK</sequence>
<dbReference type="SUPFAM" id="SSF48452">
    <property type="entry name" value="TPR-like"/>
    <property type="match status" value="2"/>
</dbReference>
<dbReference type="EMBL" id="WVHT01000001">
    <property type="protein sequence ID" value="MXV49596.1"/>
    <property type="molecule type" value="Genomic_DNA"/>
</dbReference>
<name>A0A7K1Y4U1_9SPHI</name>
<accession>A0A7K1Y4U1</accession>
<evidence type="ECO:0000313" key="2">
    <source>
        <dbReference type="Proteomes" id="UP000466586"/>
    </source>
</evidence>